<dbReference type="RefSeq" id="WP_010924857.1">
    <property type="nucleotide sequence ID" value="NC_002771.1"/>
</dbReference>
<dbReference type="GO" id="GO:0003887">
    <property type="term" value="F:DNA-directed DNA polymerase activity"/>
    <property type="evidence" value="ECO:0007669"/>
    <property type="project" value="UniProtKB-EC"/>
</dbReference>
<dbReference type="EMBL" id="AL445563">
    <property type="protein sequence ID" value="CAC13226.1"/>
    <property type="molecule type" value="Genomic_DNA"/>
</dbReference>
<dbReference type="GO" id="GO:0006261">
    <property type="term" value="P:DNA-templated DNA replication"/>
    <property type="evidence" value="ECO:0007669"/>
    <property type="project" value="TreeGrafter"/>
</dbReference>
<dbReference type="NCBIfam" id="NF005515">
    <property type="entry name" value="PRK07132.1"/>
    <property type="match status" value="1"/>
</dbReference>
<accession>Q98RF6</accession>
<dbReference type="HOGENOM" id="CLU_078765_0_0_14"/>
<keyword evidence="2" id="KW-1185">Reference proteome</keyword>
<dbReference type="InterPro" id="IPR050238">
    <property type="entry name" value="DNA_Rep/Repair_Clamp_Loader"/>
</dbReference>
<keyword evidence="1" id="KW-0808">Transferase</keyword>
<dbReference type="STRING" id="272635.gene:17576632"/>
<proteinExistence type="predicted"/>
<dbReference type="KEGG" id="mpu:MYPU_0530"/>
<dbReference type="Pfam" id="PF13177">
    <property type="entry name" value="DNA_pol3_delta2"/>
    <property type="match status" value="1"/>
</dbReference>
<gene>
    <name evidence="1" type="ordered locus">MYPU_0530</name>
</gene>
<sequence>MNSAIKYIDNLEKTNKISHSYIIKSSANVDLNYYVLYFVNKFLKLQLENLNKETLPINVLLLDEGDVSKENLIVSLKKISLSPIVGGQKKILIIKDIEKSSKQMINALLKTLEEPSPNVVILLVTNNFHSIISTIRSRCQIIGVNQPDIQELKAFVKSLNYQSEFEKIYLEIYKNKEDLAKMINLENDNLIKDFIKAIGQSRKSKYSLVLFLEKNLNKKNCQFISKLAHILFKLIWSEDKNFKIPKIKNTFEKLKLMNINFSEVSLIFDSFFKKTQTSLNFFILKEKLMISIMDIYG</sequence>
<dbReference type="BioCyc" id="MPUL272635:G1GT6-53-MONOMER"/>
<dbReference type="PANTHER" id="PTHR11669">
    <property type="entry name" value="REPLICATION FACTOR C / DNA POLYMERASE III GAMMA-TAU SUBUNIT"/>
    <property type="match status" value="1"/>
</dbReference>
<dbReference type="eggNOG" id="COG2812">
    <property type="taxonomic scope" value="Bacteria"/>
</dbReference>
<dbReference type="PIR" id="E90518">
    <property type="entry name" value="E90518"/>
</dbReference>
<dbReference type="Proteomes" id="UP000000528">
    <property type="component" value="Chromosome"/>
</dbReference>
<evidence type="ECO:0000313" key="1">
    <source>
        <dbReference type="EMBL" id="CAC13226.1"/>
    </source>
</evidence>
<dbReference type="AlphaFoldDB" id="Q98RF6"/>
<dbReference type="PANTHER" id="PTHR11669:SF8">
    <property type="entry name" value="DNA POLYMERASE III SUBUNIT DELTA"/>
    <property type="match status" value="1"/>
</dbReference>
<protein>
    <submittedName>
        <fullName evidence="1">DNA POLYMERASE III SUBUNITS GAMMA AND TAU</fullName>
        <ecNumber evidence="1">2.7.7.7</ecNumber>
    </submittedName>
</protein>
<dbReference type="SUPFAM" id="SSF52540">
    <property type="entry name" value="P-loop containing nucleoside triphosphate hydrolases"/>
    <property type="match status" value="1"/>
</dbReference>
<reference evidence="1 2" key="1">
    <citation type="journal article" date="2001" name="Nucleic Acids Res.">
        <title>The complete genome sequence of the murine respiratory pathogen Mycoplasma pulmonis.</title>
        <authorList>
            <person name="Chambaud I."/>
            <person name="Heilig R."/>
            <person name="Ferris S."/>
            <person name="Barbe V."/>
            <person name="Samson D."/>
            <person name="Galisson F."/>
            <person name="Moszer I."/>
            <person name="Dybvig K."/>
            <person name="Wroblewski H."/>
            <person name="Viari A."/>
            <person name="Rocha E.P.C."/>
            <person name="Blanchard A."/>
        </authorList>
    </citation>
    <scope>NUCLEOTIDE SEQUENCE [LARGE SCALE GENOMIC DNA]</scope>
    <source>
        <strain evidence="1 2">UAB CTIP</strain>
    </source>
</reference>
<organism evidence="2">
    <name type="scientific">Mycoplasmopsis pulmonis (strain UAB CTIP)</name>
    <name type="common">Mycoplasma pulmonis</name>
    <dbReference type="NCBI Taxonomy" id="272635"/>
    <lineage>
        <taxon>Bacteria</taxon>
        <taxon>Bacillati</taxon>
        <taxon>Mycoplasmatota</taxon>
        <taxon>Mycoplasmoidales</taxon>
        <taxon>Metamycoplasmataceae</taxon>
        <taxon>Mycoplasmopsis</taxon>
    </lineage>
</organism>
<dbReference type="InterPro" id="IPR027417">
    <property type="entry name" value="P-loop_NTPase"/>
</dbReference>
<name>Q98RF6_MYCPU</name>
<keyword evidence="1" id="KW-0548">Nucleotidyltransferase</keyword>
<dbReference type="EC" id="2.7.7.7" evidence="1"/>
<dbReference type="Gene3D" id="3.40.50.300">
    <property type="entry name" value="P-loop containing nucleotide triphosphate hydrolases"/>
    <property type="match status" value="1"/>
</dbReference>
<evidence type="ECO:0000313" key="2">
    <source>
        <dbReference type="Proteomes" id="UP000000528"/>
    </source>
</evidence>